<dbReference type="RefSeq" id="WP_151165921.1">
    <property type="nucleotide sequence ID" value="NZ_WACR01000001.1"/>
</dbReference>
<gene>
    <name evidence="2" type="ORF">F3059_00230</name>
</gene>
<reference evidence="2 3" key="1">
    <citation type="submission" date="2019-09" db="EMBL/GenBank/DDBJ databases">
        <title>Genomes of Cryomorphaceae.</title>
        <authorList>
            <person name="Bowman J.P."/>
        </authorList>
    </citation>
    <scope>NUCLEOTIDE SEQUENCE [LARGE SCALE GENOMIC DNA]</scope>
    <source>
        <strain evidence="2 3">KCTC 52047</strain>
    </source>
</reference>
<dbReference type="Gene3D" id="3.40.50.2020">
    <property type="match status" value="1"/>
</dbReference>
<protein>
    <submittedName>
        <fullName evidence="2">Phosphoribosyltransferase</fullName>
    </submittedName>
</protein>
<dbReference type="OrthoDB" id="664757at2"/>
<evidence type="ECO:0000259" key="1">
    <source>
        <dbReference type="Pfam" id="PF00156"/>
    </source>
</evidence>
<dbReference type="GO" id="GO:0016757">
    <property type="term" value="F:glycosyltransferase activity"/>
    <property type="evidence" value="ECO:0007669"/>
    <property type="project" value="UniProtKB-KW"/>
</dbReference>
<proteinExistence type="predicted"/>
<feature type="domain" description="Phosphoribosyltransferase" evidence="1">
    <location>
        <begin position="4"/>
        <end position="144"/>
    </location>
</feature>
<dbReference type="EMBL" id="WACR01000001">
    <property type="protein sequence ID" value="KAB1065933.1"/>
    <property type="molecule type" value="Genomic_DNA"/>
</dbReference>
<dbReference type="Proteomes" id="UP000435357">
    <property type="component" value="Unassembled WGS sequence"/>
</dbReference>
<comment type="caution">
    <text evidence="2">The sequence shown here is derived from an EMBL/GenBank/DDBJ whole genome shotgun (WGS) entry which is preliminary data.</text>
</comment>
<dbReference type="AlphaFoldDB" id="A0A6N6MBH9"/>
<dbReference type="Pfam" id="PF00156">
    <property type="entry name" value="Pribosyltran"/>
    <property type="match status" value="1"/>
</dbReference>
<dbReference type="SUPFAM" id="SSF53271">
    <property type="entry name" value="PRTase-like"/>
    <property type="match status" value="1"/>
</dbReference>
<keyword evidence="2" id="KW-0808">Transferase</keyword>
<evidence type="ECO:0000313" key="2">
    <source>
        <dbReference type="EMBL" id="KAB1065933.1"/>
    </source>
</evidence>
<evidence type="ECO:0000313" key="3">
    <source>
        <dbReference type="Proteomes" id="UP000435357"/>
    </source>
</evidence>
<name>A0A6N6MBH9_9FLAO</name>
<dbReference type="InterPro" id="IPR000836">
    <property type="entry name" value="PRTase_dom"/>
</dbReference>
<organism evidence="2 3">
    <name type="scientific">Salibacter halophilus</name>
    <dbReference type="NCBI Taxonomy" id="1803916"/>
    <lineage>
        <taxon>Bacteria</taxon>
        <taxon>Pseudomonadati</taxon>
        <taxon>Bacteroidota</taxon>
        <taxon>Flavobacteriia</taxon>
        <taxon>Flavobacteriales</taxon>
        <taxon>Salibacteraceae</taxon>
        <taxon>Salibacter</taxon>
    </lineage>
</organism>
<sequence>MNKSKILNHEQIQQKIVRIAYQIVENNIEEKSLYFVGVEPRGSILCDRLATEVNKINSAKIESGTIKLDKDHPLEKDVQCSLDLTETKNKTIILIDDVLNTGKALIYAANHLLQSEPKSIQTVTLIDRRHRLFPIRADYVGLTLATTLQEHISVEFGDEDIAWLK</sequence>
<dbReference type="InterPro" id="IPR029057">
    <property type="entry name" value="PRTase-like"/>
</dbReference>
<keyword evidence="3" id="KW-1185">Reference proteome</keyword>
<dbReference type="CDD" id="cd06223">
    <property type="entry name" value="PRTases_typeI"/>
    <property type="match status" value="1"/>
</dbReference>
<keyword evidence="2" id="KW-0328">Glycosyltransferase</keyword>
<accession>A0A6N6MBH9</accession>
<dbReference type="PANTHER" id="PTHR11608:SF0">
    <property type="entry name" value="BIFUNCTIONAL PROTEIN PYRR"/>
    <property type="match status" value="1"/>
</dbReference>
<dbReference type="InterPro" id="IPR050137">
    <property type="entry name" value="PyrR_bifunctional"/>
</dbReference>
<dbReference type="PANTHER" id="PTHR11608">
    <property type="entry name" value="BIFUNCTIONAL PROTEIN PYRR"/>
    <property type="match status" value="1"/>
</dbReference>